<dbReference type="PANTHER" id="PTHR19879">
    <property type="entry name" value="TRANSCRIPTION INITIATION FACTOR TFIID"/>
    <property type="match status" value="1"/>
</dbReference>
<keyword evidence="4" id="KW-1185">Reference proteome</keyword>
<dbReference type="EMBL" id="ARZY01000010">
    <property type="protein sequence ID" value="EWH10639.1"/>
    <property type="molecule type" value="Genomic_DNA"/>
</dbReference>
<accession>W7QCL7</accession>
<feature type="repeat" description="WD" evidence="1">
    <location>
        <begin position="162"/>
        <end position="203"/>
    </location>
</feature>
<feature type="repeat" description="WD" evidence="1">
    <location>
        <begin position="247"/>
        <end position="288"/>
    </location>
</feature>
<dbReference type="RefSeq" id="WP_035014055.1">
    <property type="nucleotide sequence ID" value="NZ_ARZY01000010.1"/>
</dbReference>
<dbReference type="AlphaFoldDB" id="W7QCL7"/>
<dbReference type="InterPro" id="IPR001680">
    <property type="entry name" value="WD40_rpt"/>
</dbReference>
<comment type="caution">
    <text evidence="3">The sequence shown here is derived from an EMBL/GenBank/DDBJ whole genome shotgun (WGS) entry which is preliminary data.</text>
</comment>
<evidence type="ECO:0000313" key="3">
    <source>
        <dbReference type="EMBL" id="EWH10639.1"/>
    </source>
</evidence>
<dbReference type="SUPFAM" id="SSF50998">
    <property type="entry name" value="Quinoprotein alcohol dehydrogenase-like"/>
    <property type="match status" value="1"/>
</dbReference>
<feature type="signal peptide" evidence="2">
    <location>
        <begin position="1"/>
        <end position="24"/>
    </location>
</feature>
<protein>
    <submittedName>
        <fullName evidence="3">Uncharacterized protein</fullName>
    </submittedName>
</protein>
<reference evidence="3 4" key="1">
    <citation type="journal article" date="2014" name="Genome Announc.">
        <title>Draft Genome Sequence of the Agar-Degrading Bacterium Catenovulum sp. Strain DS-2, Isolated from Intestines of Haliotis diversicolor.</title>
        <authorList>
            <person name="Shan D."/>
            <person name="Li X."/>
            <person name="Gu Z."/>
            <person name="Wei G."/>
            <person name="Gao Z."/>
            <person name="Shao Z."/>
        </authorList>
    </citation>
    <scope>NUCLEOTIDE SEQUENCE [LARGE SCALE GENOMIC DNA]</scope>
    <source>
        <strain evidence="3 4">DS-2</strain>
    </source>
</reference>
<keyword evidence="1" id="KW-0853">WD repeat</keyword>
<dbReference type="SMART" id="SM00320">
    <property type="entry name" value="WD40"/>
    <property type="match status" value="3"/>
</dbReference>
<dbReference type="PANTHER" id="PTHR19879:SF9">
    <property type="entry name" value="TRANSCRIPTION INITIATION FACTOR TFIID SUBUNIT 5"/>
    <property type="match status" value="1"/>
</dbReference>
<feature type="repeat" description="WD" evidence="1">
    <location>
        <begin position="203"/>
        <end position="244"/>
    </location>
</feature>
<dbReference type="STRING" id="1328313.DS2_07398"/>
<keyword evidence="2" id="KW-0732">Signal</keyword>
<dbReference type="InterPro" id="IPR011047">
    <property type="entry name" value="Quinoprotein_ADH-like_sf"/>
</dbReference>
<name>W7QCL7_9ALTE</name>
<dbReference type="OrthoDB" id="6192037at2"/>
<organism evidence="3 4">
    <name type="scientific">Catenovulum agarivorans DS-2</name>
    <dbReference type="NCBI Taxonomy" id="1328313"/>
    <lineage>
        <taxon>Bacteria</taxon>
        <taxon>Pseudomonadati</taxon>
        <taxon>Pseudomonadota</taxon>
        <taxon>Gammaproteobacteria</taxon>
        <taxon>Alteromonadales</taxon>
        <taxon>Alteromonadaceae</taxon>
        <taxon>Catenovulum</taxon>
    </lineage>
</organism>
<evidence type="ECO:0000313" key="4">
    <source>
        <dbReference type="Proteomes" id="UP000019276"/>
    </source>
</evidence>
<dbReference type="PROSITE" id="PS50294">
    <property type="entry name" value="WD_REPEATS_REGION"/>
    <property type="match status" value="1"/>
</dbReference>
<feature type="chain" id="PRO_5004897966" evidence="2">
    <location>
        <begin position="25"/>
        <end position="332"/>
    </location>
</feature>
<dbReference type="PROSITE" id="PS50082">
    <property type="entry name" value="WD_REPEATS_2"/>
    <property type="match status" value="3"/>
</dbReference>
<proteinExistence type="predicted"/>
<dbReference type="Pfam" id="PF00400">
    <property type="entry name" value="WD40"/>
    <property type="match status" value="2"/>
</dbReference>
<dbReference type="Gene3D" id="2.130.10.10">
    <property type="entry name" value="YVTN repeat-like/Quinoprotein amine dehydrogenase"/>
    <property type="match status" value="2"/>
</dbReference>
<evidence type="ECO:0000256" key="1">
    <source>
        <dbReference type="PROSITE-ProRule" id="PRU00221"/>
    </source>
</evidence>
<dbReference type="PROSITE" id="PS51257">
    <property type="entry name" value="PROKAR_LIPOPROTEIN"/>
    <property type="match status" value="1"/>
</dbReference>
<dbReference type="InterPro" id="IPR015943">
    <property type="entry name" value="WD40/YVTN_repeat-like_dom_sf"/>
</dbReference>
<dbReference type="eggNOG" id="COG2319">
    <property type="taxonomic scope" value="Bacteria"/>
</dbReference>
<dbReference type="Proteomes" id="UP000019276">
    <property type="component" value="Unassembled WGS sequence"/>
</dbReference>
<gene>
    <name evidence="3" type="ORF">DS2_07398</name>
</gene>
<sequence>MAAYSKIYFCLKFVTALLASGLIAGCEQPPAEELALVQTDNGAFAADLSTAGVYSVISTQTGVQLWDVEKQLPTFAWQHQPNQPNLVHTVKISHNNKFVLTAEDQAFAVWNMQTGANKGYYRIEKSEIVTADISQTGQQVALGLMDGRVLFIELDTGRRLEFLGHTERISQLSMSANGQYILSGGYDGKALLWRSQNAQIVYDFAHTGRITQVALDHQARFAFTANSTNQSYIWDLTNGEKLSQLNYTARQQIFTSVKFSHNGLWLATGAPKQKIKIWSVKSGELLAQWPIKADNFAATVLDFAFNLQDDVLYANTSFGLVQAWSLQLFQQQ</sequence>
<evidence type="ECO:0000256" key="2">
    <source>
        <dbReference type="SAM" id="SignalP"/>
    </source>
</evidence>